<protein>
    <submittedName>
        <fullName evidence="2">Putative secreted peptide</fullName>
    </submittedName>
</protein>
<accession>A0A2M3ZU55</accession>
<reference evidence="2" key="1">
    <citation type="submission" date="2018-01" db="EMBL/GenBank/DDBJ databases">
        <title>An insight into the sialome of Amazonian anophelines.</title>
        <authorList>
            <person name="Ribeiro J.M."/>
            <person name="Scarpassa V."/>
            <person name="Calvo E."/>
        </authorList>
    </citation>
    <scope>NUCLEOTIDE SEQUENCE</scope>
    <source>
        <tissue evidence="2">Salivary glands</tissue>
    </source>
</reference>
<evidence type="ECO:0000256" key="1">
    <source>
        <dbReference type="SAM" id="SignalP"/>
    </source>
</evidence>
<dbReference type="EMBL" id="GGFM01011219">
    <property type="protein sequence ID" value="MBW31970.1"/>
    <property type="molecule type" value="Transcribed_RNA"/>
</dbReference>
<evidence type="ECO:0000313" key="2">
    <source>
        <dbReference type="EMBL" id="MBW31970.1"/>
    </source>
</evidence>
<dbReference type="AlphaFoldDB" id="A0A2M3ZU55"/>
<feature type="signal peptide" evidence="1">
    <location>
        <begin position="1"/>
        <end position="16"/>
    </location>
</feature>
<feature type="chain" id="PRO_5014888883" evidence="1">
    <location>
        <begin position="17"/>
        <end position="72"/>
    </location>
</feature>
<organism evidence="2">
    <name type="scientific">Anopheles braziliensis</name>
    <dbReference type="NCBI Taxonomy" id="58242"/>
    <lineage>
        <taxon>Eukaryota</taxon>
        <taxon>Metazoa</taxon>
        <taxon>Ecdysozoa</taxon>
        <taxon>Arthropoda</taxon>
        <taxon>Hexapoda</taxon>
        <taxon>Insecta</taxon>
        <taxon>Pterygota</taxon>
        <taxon>Neoptera</taxon>
        <taxon>Endopterygota</taxon>
        <taxon>Diptera</taxon>
        <taxon>Nematocera</taxon>
        <taxon>Culicoidea</taxon>
        <taxon>Culicidae</taxon>
        <taxon>Anophelinae</taxon>
        <taxon>Anopheles</taxon>
    </lineage>
</organism>
<name>A0A2M3ZU55_9DIPT</name>
<keyword evidence="1" id="KW-0732">Signal</keyword>
<sequence length="72" mass="8450">MFLLGLIFLFVRFVIRLSEQCSSIQHDHVRLQWNNFATVGIIIIIVNHHHHHHHWMASWSAGSPTIRPSRDS</sequence>
<proteinExistence type="predicted"/>